<feature type="transmembrane region" description="Helical" evidence="8">
    <location>
        <begin position="359"/>
        <end position="380"/>
    </location>
</feature>
<dbReference type="InterPro" id="IPR017937">
    <property type="entry name" value="Thioredoxin_CS"/>
</dbReference>
<evidence type="ECO:0000256" key="7">
    <source>
        <dbReference type="ARBA" id="ARBA00023284"/>
    </source>
</evidence>
<evidence type="ECO:0000256" key="2">
    <source>
        <dbReference type="ARBA" id="ARBA00022475"/>
    </source>
</evidence>
<evidence type="ECO:0000259" key="9">
    <source>
        <dbReference type="PROSITE" id="PS51352"/>
    </source>
</evidence>
<dbReference type="GO" id="GO:0005886">
    <property type="term" value="C:plasma membrane"/>
    <property type="evidence" value="ECO:0007669"/>
    <property type="project" value="UniProtKB-SubCell"/>
</dbReference>
<keyword evidence="2" id="KW-1003">Cell membrane</keyword>
<dbReference type="Pfam" id="PF02683">
    <property type="entry name" value="DsbD_TM"/>
    <property type="match status" value="1"/>
</dbReference>
<feature type="transmembrane region" description="Helical" evidence="8">
    <location>
        <begin position="493"/>
        <end position="514"/>
    </location>
</feature>
<dbReference type="InterPro" id="IPR013766">
    <property type="entry name" value="Thioredoxin_domain"/>
</dbReference>
<keyword evidence="5 8" id="KW-1133">Transmembrane helix</keyword>
<comment type="subcellular location">
    <subcellularLocation>
        <location evidence="1">Cell membrane</location>
        <topology evidence="1">Multi-pass membrane protein</topology>
    </subcellularLocation>
</comment>
<evidence type="ECO:0000256" key="3">
    <source>
        <dbReference type="ARBA" id="ARBA00022692"/>
    </source>
</evidence>
<dbReference type="InterPro" id="IPR028250">
    <property type="entry name" value="DsbDN"/>
</dbReference>
<keyword evidence="11" id="KW-1185">Reference proteome</keyword>
<dbReference type="EMBL" id="SCFB01000007">
    <property type="protein sequence ID" value="RZI45681.1"/>
    <property type="molecule type" value="Genomic_DNA"/>
</dbReference>
<reference evidence="10 11" key="1">
    <citation type="submission" date="2018-10" db="EMBL/GenBank/DDBJ databases">
        <title>An updated phylogeny of the Alphaproteobacteria reveals that the parasitic Rickettsiales and Holosporales have independent origins.</title>
        <authorList>
            <person name="Munoz-Gomez S.A."/>
            <person name="Hess S."/>
            <person name="Burger G."/>
            <person name="Lang B.F."/>
            <person name="Susko E."/>
            <person name="Slamovits C.H."/>
            <person name="Roger A.J."/>
        </authorList>
    </citation>
    <scope>NUCLEOTIDE SEQUENCE [LARGE SCALE GENOMIC DNA]</scope>
    <source>
        <strain evidence="10">HOLO01</strain>
    </source>
</reference>
<evidence type="ECO:0000313" key="10">
    <source>
        <dbReference type="EMBL" id="RZI45681.1"/>
    </source>
</evidence>
<keyword evidence="6 8" id="KW-0472">Membrane</keyword>
<evidence type="ECO:0000256" key="8">
    <source>
        <dbReference type="SAM" id="Phobius"/>
    </source>
</evidence>
<keyword evidence="7" id="KW-0676">Redox-active center</keyword>
<feature type="transmembrane region" description="Helical" evidence="8">
    <location>
        <begin position="320"/>
        <end position="347"/>
    </location>
</feature>
<proteinExistence type="predicted"/>
<feature type="transmembrane region" description="Helical" evidence="8">
    <location>
        <begin position="283"/>
        <end position="308"/>
    </location>
</feature>
<dbReference type="GO" id="GO:0017004">
    <property type="term" value="P:cytochrome complex assembly"/>
    <property type="evidence" value="ECO:0007669"/>
    <property type="project" value="UniProtKB-KW"/>
</dbReference>
<dbReference type="InterPro" id="IPR036249">
    <property type="entry name" value="Thioredoxin-like_sf"/>
</dbReference>
<dbReference type="Gene3D" id="3.40.30.10">
    <property type="entry name" value="Glutaredoxin"/>
    <property type="match status" value="1"/>
</dbReference>
<evidence type="ECO:0000313" key="11">
    <source>
        <dbReference type="Proteomes" id="UP000293550"/>
    </source>
</evidence>
<dbReference type="CDD" id="cd02953">
    <property type="entry name" value="DsbDgamma"/>
    <property type="match status" value="1"/>
</dbReference>
<organism evidence="10 11">
    <name type="scientific">Candidatus Finniella inopinata</name>
    <dbReference type="NCBI Taxonomy" id="1696036"/>
    <lineage>
        <taxon>Bacteria</taxon>
        <taxon>Pseudomonadati</taxon>
        <taxon>Pseudomonadota</taxon>
        <taxon>Alphaproteobacteria</taxon>
        <taxon>Holosporales</taxon>
        <taxon>Candidatus Paracaedibacteraceae</taxon>
        <taxon>Candidatus Finniella</taxon>
    </lineage>
</organism>
<dbReference type="PANTHER" id="PTHR32234:SF3">
    <property type="entry name" value="SUPPRESSION OF COPPER SENSITIVITY PROTEIN"/>
    <property type="match status" value="1"/>
</dbReference>
<sequence length="636" mass="69790">MDVIGNANMAAPIVVPATISKAPVTRLRDKVLIKTPLKRRRQRVKLKADDLKRATWVMKKQTLIFFFLSLIILMNLSANSLPDASPVKVELASSTAKPAVGTPFWVALKFTVEPGWQVYAPDGLKTNSSITLDWVVPAGLIVQEVRWPPSVKKDLSSIFDQSFWVLAKMVLEKPLLASDSILKSTVSWVACQDVCKPDQATLTLDLNNPASLAEADELNNWLELIANQDTDLNPDDDWLFAFFLAFLGGLLLNLMPCVLPVLSLKVLDLLKPQQNSLSLKAHGWAFTAGVMISFLSLAGFLIALRAAGQEMGWGFQLQSSLFVGCLACLFWVMALNLWGVFEIGLVFTRLRSTYHHSLFATFANGVLACVVASPCTAPFMGTALGVALTRSWPVALVIFSGLGFGMALPFLLICLWPSLARLFPKPGAWMESLKHGLGFALAATVLWLLWIIGHQKDLDTLLAVTGTLLTMSLGTWVWGRWVVPYRPLGVRVVGRLVGGLLLGTSVTGMVMTLAPSASKAIQIHWQPYSAERLNQALQNHQPVLIDFTAIWCLTCQVNKKTTLNHPSVAKALKKHGVVTLRADWTQHDPVITQALAEYGRNSIPLYVLYGKDRKPILLPALLTPDVFLKALGSLSE</sequence>
<dbReference type="Pfam" id="PF13899">
    <property type="entry name" value="Thioredoxin_7"/>
    <property type="match status" value="1"/>
</dbReference>
<dbReference type="PROSITE" id="PS00194">
    <property type="entry name" value="THIOREDOXIN_1"/>
    <property type="match status" value="1"/>
</dbReference>
<dbReference type="InterPro" id="IPR035671">
    <property type="entry name" value="DsbD_gamma"/>
</dbReference>
<dbReference type="Pfam" id="PF11412">
    <property type="entry name" value="DsbD_N"/>
    <property type="match status" value="1"/>
</dbReference>
<dbReference type="SUPFAM" id="SSF52833">
    <property type="entry name" value="Thioredoxin-like"/>
    <property type="match status" value="1"/>
</dbReference>
<comment type="caution">
    <text evidence="10">The sequence shown here is derived from an EMBL/GenBank/DDBJ whole genome shotgun (WGS) entry which is preliminary data.</text>
</comment>
<protein>
    <submittedName>
        <fullName evidence="10">DUF255 domain-containing protein</fullName>
    </submittedName>
</protein>
<name>A0A4Q7DFT9_9PROT</name>
<dbReference type="OrthoDB" id="9811036at2"/>
<evidence type="ECO:0000256" key="5">
    <source>
        <dbReference type="ARBA" id="ARBA00022989"/>
    </source>
</evidence>
<feature type="transmembrane region" description="Helical" evidence="8">
    <location>
        <begin position="62"/>
        <end position="81"/>
    </location>
</feature>
<evidence type="ECO:0000256" key="1">
    <source>
        <dbReference type="ARBA" id="ARBA00004651"/>
    </source>
</evidence>
<dbReference type="GO" id="GO:0045454">
    <property type="term" value="P:cell redox homeostasis"/>
    <property type="evidence" value="ECO:0007669"/>
    <property type="project" value="TreeGrafter"/>
</dbReference>
<feature type="transmembrane region" description="Helical" evidence="8">
    <location>
        <begin position="461"/>
        <end position="481"/>
    </location>
</feature>
<dbReference type="Proteomes" id="UP000293550">
    <property type="component" value="Unassembled WGS sequence"/>
</dbReference>
<dbReference type="PANTHER" id="PTHR32234">
    <property type="entry name" value="THIOL:DISULFIDE INTERCHANGE PROTEIN DSBD"/>
    <property type="match status" value="1"/>
</dbReference>
<feature type="transmembrane region" description="Helical" evidence="8">
    <location>
        <begin position="238"/>
        <end position="262"/>
    </location>
</feature>
<feature type="transmembrane region" description="Helical" evidence="8">
    <location>
        <begin position="392"/>
        <end position="416"/>
    </location>
</feature>
<dbReference type="GO" id="GO:0015035">
    <property type="term" value="F:protein-disulfide reductase activity"/>
    <property type="evidence" value="ECO:0007669"/>
    <property type="project" value="TreeGrafter"/>
</dbReference>
<feature type="transmembrane region" description="Helical" evidence="8">
    <location>
        <begin position="437"/>
        <end position="455"/>
    </location>
</feature>
<keyword evidence="3 8" id="KW-0812">Transmembrane</keyword>
<evidence type="ECO:0000256" key="4">
    <source>
        <dbReference type="ARBA" id="ARBA00022748"/>
    </source>
</evidence>
<accession>A0A4Q7DFT9</accession>
<keyword evidence="4" id="KW-0201">Cytochrome c-type biogenesis</keyword>
<dbReference type="InterPro" id="IPR003834">
    <property type="entry name" value="Cyt_c_assmbl_TM_dom"/>
</dbReference>
<evidence type="ECO:0000256" key="6">
    <source>
        <dbReference type="ARBA" id="ARBA00023136"/>
    </source>
</evidence>
<gene>
    <name evidence="10" type="ORF">EQU50_06155</name>
</gene>
<dbReference type="PROSITE" id="PS51352">
    <property type="entry name" value="THIOREDOXIN_2"/>
    <property type="match status" value="1"/>
</dbReference>
<feature type="domain" description="Thioredoxin" evidence="9">
    <location>
        <begin position="508"/>
        <end position="636"/>
    </location>
</feature>
<dbReference type="AlphaFoldDB" id="A0A4Q7DFT9"/>